<evidence type="ECO:0000256" key="2">
    <source>
        <dbReference type="ARBA" id="ARBA00007015"/>
    </source>
</evidence>
<reference evidence="9 10" key="1">
    <citation type="submission" date="2019-09" db="EMBL/GenBank/DDBJ databases">
        <title>Taxonomy of Antarctic Massilia spp.: description of Massilia rubra sp. nov., Massilia aquatica sp. nov., Massilia mucilaginosa sp. nov., Massilia frigida sp. nov. isolated from streams, lakes and regoliths.</title>
        <authorList>
            <person name="Holochova P."/>
            <person name="Sedlacek I."/>
            <person name="Kralova S."/>
            <person name="Maslanova I."/>
            <person name="Busse H.-J."/>
            <person name="Stankova E."/>
            <person name="Vrbovska V."/>
            <person name="Kovarovic V."/>
            <person name="Bartak M."/>
            <person name="Svec P."/>
            <person name="Pantucek R."/>
        </authorList>
    </citation>
    <scope>NUCLEOTIDE SEQUENCE [LARGE SCALE GENOMIC DNA]</scope>
    <source>
        <strain evidence="9 10">CCM 8692</strain>
    </source>
</reference>
<dbReference type="Pfam" id="PF03092">
    <property type="entry name" value="BT1"/>
    <property type="match status" value="1"/>
</dbReference>
<feature type="transmembrane region" description="Helical" evidence="7">
    <location>
        <begin position="142"/>
        <end position="160"/>
    </location>
</feature>
<dbReference type="PANTHER" id="PTHR12778:SF10">
    <property type="entry name" value="MAJOR FACILITATOR SUPERFAMILY DOMAIN-CONTAINING PROTEIN 3"/>
    <property type="match status" value="1"/>
</dbReference>
<dbReference type="InterPro" id="IPR039309">
    <property type="entry name" value="BT1"/>
</dbReference>
<accession>A0ABX0LER1</accession>
<dbReference type="PROSITE" id="PS50850">
    <property type="entry name" value="MFS"/>
    <property type="match status" value="1"/>
</dbReference>
<dbReference type="RefSeq" id="WP_167222613.1">
    <property type="nucleotide sequence ID" value="NZ_VUYU01000003.1"/>
</dbReference>
<keyword evidence="3" id="KW-0813">Transport</keyword>
<feature type="transmembrane region" description="Helical" evidence="7">
    <location>
        <begin position="362"/>
        <end position="382"/>
    </location>
</feature>
<comment type="caution">
    <text evidence="9">The sequence shown here is derived from an EMBL/GenBank/DDBJ whole genome shotgun (WGS) entry which is preliminary data.</text>
</comment>
<evidence type="ECO:0000256" key="1">
    <source>
        <dbReference type="ARBA" id="ARBA00004141"/>
    </source>
</evidence>
<dbReference type="InterPro" id="IPR011701">
    <property type="entry name" value="MFS"/>
</dbReference>
<protein>
    <submittedName>
        <fullName evidence="9">AmpG family muropeptide MFS transporter</fullName>
    </submittedName>
</protein>
<organism evidence="9 10">
    <name type="scientific">Massilia rubra</name>
    <dbReference type="NCBI Taxonomy" id="2607910"/>
    <lineage>
        <taxon>Bacteria</taxon>
        <taxon>Pseudomonadati</taxon>
        <taxon>Pseudomonadota</taxon>
        <taxon>Betaproteobacteria</taxon>
        <taxon>Burkholderiales</taxon>
        <taxon>Oxalobacteraceae</taxon>
        <taxon>Telluria group</taxon>
        <taxon>Massilia</taxon>
    </lineage>
</organism>
<dbReference type="Proteomes" id="UP000785613">
    <property type="component" value="Unassembled WGS sequence"/>
</dbReference>
<feature type="domain" description="Major facilitator superfamily (MFS) profile" evidence="8">
    <location>
        <begin position="213"/>
        <end position="424"/>
    </location>
</feature>
<name>A0ABX0LER1_9BURK</name>
<dbReference type="EMBL" id="VUYU01000003">
    <property type="protein sequence ID" value="NHZ33194.1"/>
    <property type="molecule type" value="Genomic_DNA"/>
</dbReference>
<gene>
    <name evidence="9" type="ORF">F0185_06275</name>
</gene>
<feature type="transmembrane region" description="Helical" evidence="7">
    <location>
        <begin position="326"/>
        <end position="350"/>
    </location>
</feature>
<sequence length="424" mass="46640">MQTKQDRSPWLWVPSLYFGQAIPYVVVMTLSVLMYKDRGIGNDDIAFYTSWLYLPWVVKPLWSPLVDMVRTKRWWIVSLQLAIGAALAAVGFTMHLPGWFQASLAVLWVMAFFSATHDIAADGFYMLGLKQYQQAAFVGVRSTFYRLATIAGGGAMAMLAGKLTTSTGDVGFAWSVVFFVLAALFSGLFAYHSVVLGHPAQDKTVLGGENKLAEFFATFASFFGKRDIWLILGFILTFRLGESQLLKLAIPFMKDPVIKGGLGLTTAQVGLAYSTIGIIALTLGGLLGGLLISRLGLKRCLWLMVFAVHLPDVVFVYLATALPQDFVLIAASIALEQFGYGFGFTAMMLYMIMVSDGEHKTAHYAICTGLMALGMMVPGMFSGKVQEFLGYQNFFIYVCLMTIPAFIMAALVKIDPEFGKKTDQ</sequence>
<feature type="transmembrane region" description="Helical" evidence="7">
    <location>
        <begin position="99"/>
        <end position="121"/>
    </location>
</feature>
<feature type="transmembrane region" description="Helical" evidence="7">
    <location>
        <begin position="12"/>
        <end position="33"/>
    </location>
</feature>
<feature type="transmembrane region" description="Helical" evidence="7">
    <location>
        <begin position="172"/>
        <end position="191"/>
    </location>
</feature>
<evidence type="ECO:0000256" key="6">
    <source>
        <dbReference type="ARBA" id="ARBA00023136"/>
    </source>
</evidence>
<feature type="transmembrane region" description="Helical" evidence="7">
    <location>
        <begin position="394"/>
        <end position="412"/>
    </location>
</feature>
<proteinExistence type="inferred from homology"/>
<evidence type="ECO:0000256" key="4">
    <source>
        <dbReference type="ARBA" id="ARBA00022692"/>
    </source>
</evidence>
<dbReference type="SUPFAM" id="SSF103473">
    <property type="entry name" value="MFS general substrate transporter"/>
    <property type="match status" value="1"/>
</dbReference>
<feature type="transmembrane region" description="Helical" evidence="7">
    <location>
        <begin position="45"/>
        <end position="62"/>
    </location>
</feature>
<comment type="subcellular location">
    <subcellularLocation>
        <location evidence="1">Membrane</location>
        <topology evidence="1">Multi-pass membrane protein</topology>
    </subcellularLocation>
</comment>
<evidence type="ECO:0000256" key="3">
    <source>
        <dbReference type="ARBA" id="ARBA00022448"/>
    </source>
</evidence>
<feature type="transmembrane region" description="Helical" evidence="7">
    <location>
        <begin position="74"/>
        <end position="93"/>
    </location>
</feature>
<feature type="transmembrane region" description="Helical" evidence="7">
    <location>
        <begin position="270"/>
        <end position="293"/>
    </location>
</feature>
<dbReference type="InterPro" id="IPR004752">
    <property type="entry name" value="AmpG_permease/AT-1"/>
</dbReference>
<feature type="transmembrane region" description="Helical" evidence="7">
    <location>
        <begin position="300"/>
        <end position="320"/>
    </location>
</feature>
<evidence type="ECO:0000256" key="7">
    <source>
        <dbReference type="SAM" id="Phobius"/>
    </source>
</evidence>
<keyword evidence="6 7" id="KW-0472">Membrane</keyword>
<keyword evidence="4 7" id="KW-0812">Transmembrane</keyword>
<keyword evidence="10" id="KW-1185">Reference proteome</keyword>
<evidence type="ECO:0000259" key="8">
    <source>
        <dbReference type="PROSITE" id="PS50850"/>
    </source>
</evidence>
<dbReference type="Gene3D" id="1.20.1250.20">
    <property type="entry name" value="MFS general substrate transporter like domains"/>
    <property type="match status" value="2"/>
</dbReference>
<dbReference type="InterPro" id="IPR020846">
    <property type="entry name" value="MFS_dom"/>
</dbReference>
<evidence type="ECO:0000313" key="9">
    <source>
        <dbReference type="EMBL" id="NHZ33194.1"/>
    </source>
</evidence>
<evidence type="ECO:0000256" key="5">
    <source>
        <dbReference type="ARBA" id="ARBA00022989"/>
    </source>
</evidence>
<keyword evidence="5 7" id="KW-1133">Transmembrane helix</keyword>
<comment type="similarity">
    <text evidence="2">Belongs to the major facilitator superfamily. Folate-biopterin transporter (TC 2.A.71) family.</text>
</comment>
<evidence type="ECO:0000313" key="10">
    <source>
        <dbReference type="Proteomes" id="UP000785613"/>
    </source>
</evidence>
<dbReference type="InterPro" id="IPR036259">
    <property type="entry name" value="MFS_trans_sf"/>
</dbReference>
<dbReference type="Pfam" id="PF07690">
    <property type="entry name" value="MFS_1"/>
    <property type="match status" value="1"/>
</dbReference>
<dbReference type="PANTHER" id="PTHR12778">
    <property type="entry name" value="SOLUTE CARRIER FAMILY 33 ACETYL-COA TRANSPORTER -RELATED"/>
    <property type="match status" value="1"/>
</dbReference>